<gene>
    <name evidence="1" type="ORF">NDU88_001696</name>
</gene>
<dbReference type="AlphaFoldDB" id="A0AAV7Q3U8"/>
<comment type="caution">
    <text evidence="1">The sequence shown here is derived from an EMBL/GenBank/DDBJ whole genome shotgun (WGS) entry which is preliminary data.</text>
</comment>
<name>A0AAV7Q3U8_PLEWA</name>
<evidence type="ECO:0000313" key="2">
    <source>
        <dbReference type="Proteomes" id="UP001066276"/>
    </source>
</evidence>
<dbReference type="EMBL" id="JANPWB010000010">
    <property type="protein sequence ID" value="KAJ1135252.1"/>
    <property type="molecule type" value="Genomic_DNA"/>
</dbReference>
<accession>A0AAV7Q3U8</accession>
<reference evidence="1" key="1">
    <citation type="journal article" date="2022" name="bioRxiv">
        <title>Sequencing and chromosome-scale assembly of the giantPleurodeles waltlgenome.</title>
        <authorList>
            <person name="Brown T."/>
            <person name="Elewa A."/>
            <person name="Iarovenko S."/>
            <person name="Subramanian E."/>
            <person name="Araus A.J."/>
            <person name="Petzold A."/>
            <person name="Susuki M."/>
            <person name="Suzuki K.-i.T."/>
            <person name="Hayashi T."/>
            <person name="Toyoda A."/>
            <person name="Oliveira C."/>
            <person name="Osipova E."/>
            <person name="Leigh N.D."/>
            <person name="Simon A."/>
            <person name="Yun M.H."/>
        </authorList>
    </citation>
    <scope>NUCLEOTIDE SEQUENCE</scope>
    <source>
        <strain evidence="1">20211129_DDA</strain>
        <tissue evidence="1">Liver</tissue>
    </source>
</reference>
<organism evidence="1 2">
    <name type="scientific">Pleurodeles waltl</name>
    <name type="common">Iberian ribbed newt</name>
    <dbReference type="NCBI Taxonomy" id="8319"/>
    <lineage>
        <taxon>Eukaryota</taxon>
        <taxon>Metazoa</taxon>
        <taxon>Chordata</taxon>
        <taxon>Craniata</taxon>
        <taxon>Vertebrata</taxon>
        <taxon>Euteleostomi</taxon>
        <taxon>Amphibia</taxon>
        <taxon>Batrachia</taxon>
        <taxon>Caudata</taxon>
        <taxon>Salamandroidea</taxon>
        <taxon>Salamandridae</taxon>
        <taxon>Pleurodelinae</taxon>
        <taxon>Pleurodeles</taxon>
    </lineage>
</organism>
<evidence type="ECO:0000313" key="1">
    <source>
        <dbReference type="EMBL" id="KAJ1135252.1"/>
    </source>
</evidence>
<sequence>MPGSAPLHLTANGIRLGPVGWSVAMQSRWHRRAALRSVCHFAFQAAPSPRGALVPSSRLGENACRIPVARSPNGLSAPPKIKINSWIGRNLQEK</sequence>
<dbReference type="Proteomes" id="UP001066276">
    <property type="component" value="Chromosome 6"/>
</dbReference>
<protein>
    <submittedName>
        <fullName evidence="1">Uncharacterized protein</fullName>
    </submittedName>
</protein>
<proteinExistence type="predicted"/>
<keyword evidence="2" id="KW-1185">Reference proteome</keyword>